<accession>A0A0K0G5G8</accession>
<dbReference type="Proteomes" id="UP000035680">
    <property type="component" value="Unassembled WGS sequence"/>
</dbReference>
<organism evidence="2 3">
    <name type="scientific">Strongyloides venezuelensis</name>
    <name type="common">Threadworm</name>
    <dbReference type="NCBI Taxonomy" id="75913"/>
    <lineage>
        <taxon>Eukaryota</taxon>
        <taxon>Metazoa</taxon>
        <taxon>Ecdysozoa</taxon>
        <taxon>Nematoda</taxon>
        <taxon>Chromadorea</taxon>
        <taxon>Rhabditida</taxon>
        <taxon>Tylenchina</taxon>
        <taxon>Panagrolaimomorpha</taxon>
        <taxon>Strongyloidoidea</taxon>
        <taxon>Strongyloididae</taxon>
        <taxon>Strongyloides</taxon>
    </lineage>
</organism>
<feature type="region of interest" description="Disordered" evidence="1">
    <location>
        <begin position="46"/>
        <end position="69"/>
    </location>
</feature>
<dbReference type="STRING" id="75913.A0A0K0G5G8"/>
<reference evidence="3" key="2">
    <citation type="submission" date="2015-08" db="UniProtKB">
        <authorList>
            <consortium name="WormBaseParasite"/>
        </authorList>
    </citation>
    <scope>IDENTIFICATION</scope>
</reference>
<dbReference type="WBParaSite" id="SVE_1998600.1">
    <property type="protein sequence ID" value="SVE_1998600.1"/>
    <property type="gene ID" value="SVE_1998600"/>
</dbReference>
<dbReference type="AlphaFoldDB" id="A0A0K0G5G8"/>
<keyword evidence="2" id="KW-1185">Reference proteome</keyword>
<name>A0A0K0G5G8_STRVS</name>
<dbReference type="InterPro" id="IPR007590">
    <property type="entry name" value="Saf4/Yju2"/>
</dbReference>
<evidence type="ECO:0000313" key="2">
    <source>
        <dbReference type="Proteomes" id="UP000035680"/>
    </source>
</evidence>
<evidence type="ECO:0000313" key="3">
    <source>
        <dbReference type="WBParaSite" id="SVE_1998600.1"/>
    </source>
</evidence>
<dbReference type="Pfam" id="PF04502">
    <property type="entry name" value="Saf4_Yju2"/>
    <property type="match status" value="1"/>
</dbReference>
<sequence>MKRETAHGKDFLSLKFFGFTFRFPNNYTTESGATRLFEANKLYKNQKKAEDESKEAEKNNSMKMAEKRI</sequence>
<dbReference type="GO" id="GO:0000398">
    <property type="term" value="P:mRNA splicing, via spliceosome"/>
    <property type="evidence" value="ECO:0007669"/>
    <property type="project" value="InterPro"/>
</dbReference>
<protein>
    <submittedName>
        <fullName evidence="3">Uncharacterized protein</fullName>
    </submittedName>
</protein>
<feature type="compositionally biased region" description="Basic and acidic residues" evidence="1">
    <location>
        <begin position="47"/>
        <end position="69"/>
    </location>
</feature>
<evidence type="ECO:0000256" key="1">
    <source>
        <dbReference type="SAM" id="MobiDB-lite"/>
    </source>
</evidence>
<reference evidence="2" key="1">
    <citation type="submission" date="2014-07" db="EMBL/GenBank/DDBJ databases">
        <authorList>
            <person name="Martin A.A"/>
            <person name="De Silva N."/>
        </authorList>
    </citation>
    <scope>NUCLEOTIDE SEQUENCE</scope>
</reference>
<proteinExistence type="predicted"/>